<accession>A0ABN6SI36</accession>
<dbReference type="PROSITE" id="PS51372">
    <property type="entry name" value="PRD_2"/>
    <property type="match status" value="1"/>
</dbReference>
<evidence type="ECO:0000259" key="5">
    <source>
        <dbReference type="PROSITE" id="PS51099"/>
    </source>
</evidence>
<organism evidence="7 8">
    <name type="scientific">Lactobacillus xylocopicola</name>
    <dbReference type="NCBI Taxonomy" id="2976676"/>
    <lineage>
        <taxon>Bacteria</taxon>
        <taxon>Bacillati</taxon>
        <taxon>Bacillota</taxon>
        <taxon>Bacilli</taxon>
        <taxon>Lactobacillales</taxon>
        <taxon>Lactobacillaceae</taxon>
        <taxon>Lactobacillus</taxon>
    </lineage>
</organism>
<dbReference type="Gene3D" id="1.10.10.10">
    <property type="entry name" value="Winged helix-like DNA-binding domain superfamily/Winged helix DNA-binding domain"/>
    <property type="match status" value="2"/>
</dbReference>
<dbReference type="InterPro" id="IPR013196">
    <property type="entry name" value="HTH_11"/>
</dbReference>
<feature type="domain" description="PTS EIIB type-2" evidence="5">
    <location>
        <begin position="410"/>
        <end position="499"/>
    </location>
</feature>
<dbReference type="InterPro" id="IPR002178">
    <property type="entry name" value="PTS_EIIA_type-2_dom"/>
</dbReference>
<dbReference type="InterPro" id="IPR013011">
    <property type="entry name" value="PTS_EIIB_2"/>
</dbReference>
<dbReference type="CDD" id="cd05568">
    <property type="entry name" value="PTS_IIB_bgl_like"/>
    <property type="match status" value="1"/>
</dbReference>
<dbReference type="Pfam" id="PF00359">
    <property type="entry name" value="PTS_EIIA_2"/>
    <property type="match status" value="1"/>
</dbReference>
<feature type="domain" description="PRD" evidence="6">
    <location>
        <begin position="301"/>
        <end position="407"/>
    </location>
</feature>
<evidence type="ECO:0000256" key="1">
    <source>
        <dbReference type="ARBA" id="ARBA00022679"/>
    </source>
</evidence>
<dbReference type="SUPFAM" id="SSF52794">
    <property type="entry name" value="PTS system IIB component-like"/>
    <property type="match status" value="1"/>
</dbReference>
<dbReference type="Gene3D" id="3.40.50.2300">
    <property type="match status" value="1"/>
</dbReference>
<dbReference type="PANTHER" id="PTHR30185">
    <property type="entry name" value="CRYPTIC BETA-GLUCOSIDE BGL OPERON ANTITERMINATOR"/>
    <property type="match status" value="1"/>
</dbReference>
<keyword evidence="2" id="KW-0805">Transcription regulation</keyword>
<dbReference type="InterPro" id="IPR007737">
    <property type="entry name" value="Mga_HTH"/>
</dbReference>
<keyword evidence="3" id="KW-0804">Transcription</keyword>
<name>A0ABN6SI36_9LACO</name>
<gene>
    <name evidence="7" type="ORF">KIM322_02390</name>
</gene>
<dbReference type="InterPro" id="IPR050661">
    <property type="entry name" value="BglG_antiterminators"/>
</dbReference>
<evidence type="ECO:0000256" key="3">
    <source>
        <dbReference type="ARBA" id="ARBA00023163"/>
    </source>
</evidence>
<protein>
    <submittedName>
        <fullName evidence="7">Transcriptional regulator</fullName>
    </submittedName>
</protein>
<dbReference type="InterPro" id="IPR036095">
    <property type="entry name" value="PTS_EIIB-like_sf"/>
</dbReference>
<dbReference type="SUPFAM" id="SSF55804">
    <property type="entry name" value="Phoshotransferase/anion transport protein"/>
    <property type="match status" value="1"/>
</dbReference>
<feature type="domain" description="PTS EIIA type-2" evidence="4">
    <location>
        <begin position="525"/>
        <end position="674"/>
    </location>
</feature>
<keyword evidence="1" id="KW-0808">Transferase</keyword>
<dbReference type="PROSITE" id="PS51094">
    <property type="entry name" value="PTS_EIIA_TYPE_2"/>
    <property type="match status" value="1"/>
</dbReference>
<dbReference type="EMBL" id="AP026803">
    <property type="protein sequence ID" value="BDR59978.1"/>
    <property type="molecule type" value="Genomic_DNA"/>
</dbReference>
<evidence type="ECO:0000313" key="7">
    <source>
        <dbReference type="EMBL" id="BDR59978.1"/>
    </source>
</evidence>
<keyword evidence="8" id="KW-1185">Reference proteome</keyword>
<dbReference type="InterPro" id="IPR011608">
    <property type="entry name" value="PRD"/>
</dbReference>
<dbReference type="Pfam" id="PF08279">
    <property type="entry name" value="HTH_11"/>
    <property type="match status" value="1"/>
</dbReference>
<sequence length="683" mass="78109">MVVFTERQRKILLKLIENKKGLSLADLEQQLAVSQRTLYREFADLRLYLEQQGVILINRKGLYQIEGSQGALTQVKKSLINQKKMYYFSTASRQDAIVAMLLLSCTEMKINDLALNLEVSQVTVQRDLDDVAESLEAYGLHLLRKKGIGIIVSGPENIRRYLFCRVVLNEINEYQFLLSLQNKKKAMSNFLALLIPTDLLVKSYEALTVNVLPEIKGIYDQRTISLVLMFALTIYRFSQGCNLSKITNESVDIKYLGLTYKYLANLNYQNIGEKLPKEEVKFLAVQLQNSDHQVIPKNFDDIDLSTSIQIKEFISLVSTAYGWDFTRNPTFFEKSAYHIESLLKKNQLLLPEANLASIKILEQKYQKLANIIAEKWQEVFTQKYLSEYEKQLLLLYFANECENHKYYHGLSALVICENGFSTSQILKSRLQQEVPEISQIDTTKIAKLKQLDLANYDLVLTTVDLPGFPRDYQVVSPLLLNNEVKKIKKYLKTYQFKYANLKKKKPKQPALPRLLAHKKEVDLYARIAAQIVVFKFENTSGQLLKHIINGIVKQLPEEVIADAESVAQKLLYRINLSPVGLPHTHLALVHTSSASVHQADVTVCELQIPVKMLAMDRKEIEVKRFLIMLAPEKDASSETQALGMISSMLVMNNESMAMFENGTTKQLQEFLADKFLAVLEHQA</sequence>
<reference evidence="7 8" key="1">
    <citation type="journal article" date="2023" name="Microbiol. Spectr.">
        <title>Symbiosis of Carpenter Bees with Uncharacterized Lactic Acid Bacteria Showing NAD Auxotrophy.</title>
        <authorList>
            <person name="Kawasaki S."/>
            <person name="Ozawa K."/>
            <person name="Mori T."/>
            <person name="Yamamoto A."/>
            <person name="Ito M."/>
            <person name="Ohkuma M."/>
            <person name="Sakamoto M."/>
            <person name="Matsutani M."/>
        </authorList>
    </citation>
    <scope>NUCLEOTIDE SEQUENCE [LARGE SCALE GENOMIC DNA]</scope>
    <source>
        <strain evidence="7 8">Kim32-2</strain>
    </source>
</reference>
<dbReference type="Proteomes" id="UP001321741">
    <property type="component" value="Chromosome"/>
</dbReference>
<evidence type="ECO:0000256" key="2">
    <source>
        <dbReference type="ARBA" id="ARBA00023015"/>
    </source>
</evidence>
<dbReference type="InterPro" id="IPR036388">
    <property type="entry name" value="WH-like_DNA-bd_sf"/>
</dbReference>
<evidence type="ECO:0000259" key="6">
    <source>
        <dbReference type="PROSITE" id="PS51372"/>
    </source>
</evidence>
<dbReference type="InterPro" id="IPR003501">
    <property type="entry name" value="PTS_EIIB_2/3"/>
</dbReference>
<dbReference type="PANTHER" id="PTHR30185:SF18">
    <property type="entry name" value="TRANSCRIPTIONAL REGULATOR MTLR"/>
    <property type="match status" value="1"/>
</dbReference>
<evidence type="ECO:0000313" key="8">
    <source>
        <dbReference type="Proteomes" id="UP001321741"/>
    </source>
</evidence>
<dbReference type="Gene3D" id="3.40.930.10">
    <property type="entry name" value="Mannitol-specific EII, Chain A"/>
    <property type="match status" value="1"/>
</dbReference>
<evidence type="ECO:0000259" key="4">
    <source>
        <dbReference type="PROSITE" id="PS51094"/>
    </source>
</evidence>
<dbReference type="PROSITE" id="PS51099">
    <property type="entry name" value="PTS_EIIB_TYPE_2"/>
    <property type="match status" value="1"/>
</dbReference>
<dbReference type="InterPro" id="IPR016152">
    <property type="entry name" value="PTrfase/Anion_transptr"/>
</dbReference>
<dbReference type="Pfam" id="PF02302">
    <property type="entry name" value="PTS_IIB"/>
    <property type="match status" value="1"/>
</dbReference>
<dbReference type="Pfam" id="PF05043">
    <property type="entry name" value="Mga"/>
    <property type="match status" value="1"/>
</dbReference>
<proteinExistence type="predicted"/>